<protein>
    <submittedName>
        <fullName evidence="1">Uncharacterized protein</fullName>
    </submittedName>
</protein>
<keyword evidence="2" id="KW-1185">Reference proteome</keyword>
<gene>
    <name evidence="1" type="ORF">C1H87_15440</name>
</gene>
<organism evidence="1 2">
    <name type="scientific">Flavivirga eckloniae</name>
    <dbReference type="NCBI Taxonomy" id="1803846"/>
    <lineage>
        <taxon>Bacteria</taxon>
        <taxon>Pseudomonadati</taxon>
        <taxon>Bacteroidota</taxon>
        <taxon>Flavobacteriia</taxon>
        <taxon>Flavobacteriales</taxon>
        <taxon>Flavobacteriaceae</taxon>
        <taxon>Flavivirga</taxon>
    </lineage>
</organism>
<dbReference type="AlphaFoldDB" id="A0A2K9PSH8"/>
<dbReference type="KEGG" id="fek:C1H87_15440"/>
<accession>A0A2K9PSH8</accession>
<sequence>MVSCKNQSENQVTPTVTEKQSAQIEKVVANTETVSNEASETTTLQTQKESFIKSLKSKTDLGSFFADNWTLMYHEDNRCDGSTDGQINNLSSSQIDQPIKLQVNNDGDGWACDKKEPKSFDLDFNLKSQVKNWDRFEIANYENQEEHIVIIVGAGESDYLKLHYDNSNLIVKLEYRSEDPG</sequence>
<proteinExistence type="predicted"/>
<dbReference type="Proteomes" id="UP000235826">
    <property type="component" value="Chromosome"/>
</dbReference>
<reference evidence="1 2" key="1">
    <citation type="submission" date="2018-01" db="EMBL/GenBank/DDBJ databases">
        <title>Complete genome sequence of Flavivirga eckloniae ECD14 isolated from seaweed Ecklonia cava.</title>
        <authorList>
            <person name="Lee J.H."/>
            <person name="Baik K.S."/>
            <person name="Seong C.N."/>
        </authorList>
    </citation>
    <scope>NUCLEOTIDE SEQUENCE [LARGE SCALE GENOMIC DNA]</scope>
    <source>
        <strain evidence="1 2">ECD14</strain>
    </source>
</reference>
<evidence type="ECO:0000313" key="2">
    <source>
        <dbReference type="Proteomes" id="UP000235826"/>
    </source>
</evidence>
<evidence type="ECO:0000313" key="1">
    <source>
        <dbReference type="EMBL" id="AUP80020.1"/>
    </source>
</evidence>
<name>A0A2K9PSH8_9FLAO</name>
<dbReference type="EMBL" id="CP025791">
    <property type="protein sequence ID" value="AUP80020.1"/>
    <property type="molecule type" value="Genomic_DNA"/>
</dbReference>